<dbReference type="GeneID" id="91470411"/>
<dbReference type="InterPro" id="IPR036628">
    <property type="entry name" value="Clp_N_dom_sf"/>
</dbReference>
<proteinExistence type="predicted"/>
<dbReference type="Proteomes" id="UP000649259">
    <property type="component" value="Unassembled WGS sequence"/>
</dbReference>
<dbReference type="Gene3D" id="1.10.1780.10">
    <property type="entry name" value="Clp, N-terminal domain"/>
    <property type="match status" value="1"/>
</dbReference>
<evidence type="ECO:0000256" key="2">
    <source>
        <dbReference type="SAM" id="Phobius"/>
    </source>
</evidence>
<sequence>MTVVLGERWGGARVSSEIAALVLRAQYAAALDRSPHVRHEHLIAALGAAQEPAGWRTVLLAGGIPAERLSWSREAAARPFPVGGGPAEPPLPADDLREFLLELPGWARLTGDAHVTSVHLVAALAETTAEVSGSTPFHRLGLTADFVLSAAARHRSRGSGGDAAFMRGTDGRAGETGQEAFRLPPPPSTADLAVRTGKRGSPLLSRLMSAEGLREGADLGTPLALSRVRVLTASLVVEYALGAICFLAVGLRTVEYGWWWPILAYAPFSRSLRSSPLAVWLAARVLIAWLVPPFLVWLVLAWTALEAFGFRMLLLIRRVERADPALSRVSFTRDNRAMAIEALHDVFVGLARRRGHTPRTGREESDVN</sequence>
<feature type="transmembrane region" description="Helical" evidence="2">
    <location>
        <begin position="277"/>
        <end position="305"/>
    </location>
</feature>
<evidence type="ECO:0000313" key="3">
    <source>
        <dbReference type="EMBL" id="GHI60869.1"/>
    </source>
</evidence>
<feature type="region of interest" description="Disordered" evidence="1">
    <location>
        <begin position="156"/>
        <end position="189"/>
    </location>
</feature>
<accession>A0ABQ3RYE4</accession>
<organism evidence="3 4">
    <name type="scientific">Streptomyces asoensis</name>
    <dbReference type="NCBI Taxonomy" id="249586"/>
    <lineage>
        <taxon>Bacteria</taxon>
        <taxon>Bacillati</taxon>
        <taxon>Actinomycetota</taxon>
        <taxon>Actinomycetes</taxon>
        <taxon>Kitasatosporales</taxon>
        <taxon>Streptomycetaceae</taxon>
        <taxon>Streptomyces</taxon>
    </lineage>
</organism>
<dbReference type="EMBL" id="BNEB01000002">
    <property type="protein sequence ID" value="GHI60869.1"/>
    <property type="molecule type" value="Genomic_DNA"/>
</dbReference>
<evidence type="ECO:0000313" key="4">
    <source>
        <dbReference type="Proteomes" id="UP000649259"/>
    </source>
</evidence>
<keyword evidence="2" id="KW-0812">Transmembrane</keyword>
<name>A0ABQ3RYE4_9ACTN</name>
<dbReference type="SUPFAM" id="SSF81923">
    <property type="entry name" value="Double Clp-N motif"/>
    <property type="match status" value="1"/>
</dbReference>
<reference evidence="4" key="1">
    <citation type="submission" date="2023-07" db="EMBL/GenBank/DDBJ databases">
        <title>Whole genome shotgun sequence of Streptomyces cacaoi subsp. asoensis NBRC 13813.</title>
        <authorList>
            <person name="Komaki H."/>
            <person name="Tamura T."/>
        </authorList>
    </citation>
    <scope>NUCLEOTIDE SEQUENCE [LARGE SCALE GENOMIC DNA]</scope>
    <source>
        <strain evidence="4">NBRC 13813</strain>
    </source>
</reference>
<evidence type="ECO:0000256" key="1">
    <source>
        <dbReference type="SAM" id="MobiDB-lite"/>
    </source>
</evidence>
<comment type="caution">
    <text evidence="3">The sequence shown here is derived from an EMBL/GenBank/DDBJ whole genome shotgun (WGS) entry which is preliminary data.</text>
</comment>
<keyword evidence="4" id="KW-1185">Reference proteome</keyword>
<keyword evidence="2" id="KW-1133">Transmembrane helix</keyword>
<dbReference type="RefSeq" id="WP_189919398.1">
    <property type="nucleotide sequence ID" value="NZ_BMSI01000002.1"/>
</dbReference>
<keyword evidence="2" id="KW-0472">Membrane</keyword>
<protein>
    <submittedName>
        <fullName evidence="3">Uncharacterized protein</fullName>
    </submittedName>
</protein>
<gene>
    <name evidence="3" type="ORF">Saso_25190</name>
</gene>